<dbReference type="EMBL" id="CP058316">
    <property type="protein sequence ID" value="QLD12101.1"/>
    <property type="molecule type" value="Genomic_DNA"/>
</dbReference>
<evidence type="ECO:0000313" key="2">
    <source>
        <dbReference type="Proteomes" id="UP000509638"/>
    </source>
</evidence>
<gene>
    <name evidence="1" type="ORF">HW566_10190</name>
</gene>
<sequence>MGALWPRNDDGATWRLSEPGMYVGTAGSVTLGYVIDVSDGFVAFDADARPVARCRSLRAAKRAVCAAGARSLARVDR</sequence>
<name>A0A7D5IQX9_9MICO</name>
<reference evidence="1 2" key="1">
    <citation type="submission" date="2020-06" db="EMBL/GenBank/DDBJ databases">
        <authorList>
            <person name="Jo H."/>
        </authorList>
    </citation>
    <scope>NUCLEOTIDE SEQUENCE [LARGE SCALE GENOMIC DNA]</scope>
    <source>
        <strain evidence="1 2">I46</strain>
    </source>
</reference>
<dbReference type="RefSeq" id="WP_178012590.1">
    <property type="nucleotide sequence ID" value="NZ_CP058316.1"/>
</dbReference>
<dbReference type="AlphaFoldDB" id="A0A7D5IQX9"/>
<organism evidence="1 2">
    <name type="scientific">Microbacterium oleivorans</name>
    <dbReference type="NCBI Taxonomy" id="273677"/>
    <lineage>
        <taxon>Bacteria</taxon>
        <taxon>Bacillati</taxon>
        <taxon>Actinomycetota</taxon>
        <taxon>Actinomycetes</taxon>
        <taxon>Micrococcales</taxon>
        <taxon>Microbacteriaceae</taxon>
        <taxon>Microbacterium</taxon>
    </lineage>
</organism>
<accession>A0A7D5IQX9</accession>
<proteinExistence type="predicted"/>
<evidence type="ECO:0000313" key="1">
    <source>
        <dbReference type="EMBL" id="QLD12101.1"/>
    </source>
</evidence>
<protein>
    <submittedName>
        <fullName evidence="1">Uncharacterized protein</fullName>
    </submittedName>
</protein>
<dbReference type="Proteomes" id="UP000509638">
    <property type="component" value="Chromosome"/>
</dbReference>